<evidence type="ECO:0000256" key="11">
    <source>
        <dbReference type="PIRSR" id="PIRSR000439-1"/>
    </source>
</evidence>
<feature type="transmembrane region" description="Helical" evidence="13">
    <location>
        <begin position="419"/>
        <end position="440"/>
    </location>
</feature>
<comment type="subcellular location">
    <subcellularLocation>
        <location evidence="1 10">Endoplasmic reticulum membrane</location>
        <topology evidence="1 10">Multi-pass membrane protein</topology>
    </subcellularLocation>
</comment>
<gene>
    <name evidence="14" type="ORF">N7541_003301</name>
</gene>
<evidence type="ECO:0000313" key="14">
    <source>
        <dbReference type="EMBL" id="KAJ5362457.1"/>
    </source>
</evidence>
<organism evidence="14 15">
    <name type="scientific">Penicillium brevicompactum</name>
    <dbReference type="NCBI Taxonomy" id="5074"/>
    <lineage>
        <taxon>Eukaryota</taxon>
        <taxon>Fungi</taxon>
        <taxon>Dikarya</taxon>
        <taxon>Ascomycota</taxon>
        <taxon>Pezizomycotina</taxon>
        <taxon>Eurotiomycetes</taxon>
        <taxon>Eurotiomycetidae</taxon>
        <taxon>Eurotiales</taxon>
        <taxon>Aspergillaceae</taxon>
        <taxon>Penicillium</taxon>
    </lineage>
</organism>
<accession>A0A9W9UYT3</accession>
<evidence type="ECO:0000256" key="7">
    <source>
        <dbReference type="ARBA" id="ARBA00023136"/>
    </source>
</evidence>
<evidence type="ECO:0000256" key="9">
    <source>
        <dbReference type="ARBA" id="ARBA00023568"/>
    </source>
</evidence>
<keyword evidence="4 13" id="KW-0812">Transmembrane</keyword>
<keyword evidence="5 10" id="KW-0256">Endoplasmic reticulum</keyword>
<dbReference type="InterPro" id="IPR004299">
    <property type="entry name" value="MBOAT_fam"/>
</dbReference>
<evidence type="ECO:0000313" key="15">
    <source>
        <dbReference type="Proteomes" id="UP001148299"/>
    </source>
</evidence>
<feature type="region of interest" description="Disordered" evidence="12">
    <location>
        <begin position="240"/>
        <end position="260"/>
    </location>
</feature>
<evidence type="ECO:0000256" key="6">
    <source>
        <dbReference type="ARBA" id="ARBA00022989"/>
    </source>
</evidence>
<feature type="transmembrane region" description="Helical" evidence="13">
    <location>
        <begin position="71"/>
        <end position="94"/>
    </location>
</feature>
<keyword evidence="3 10" id="KW-0808">Transferase</keyword>
<comment type="function">
    <text evidence="9">Sterol O-acyltransferase that catalyzes the formation of stery esters.</text>
</comment>
<evidence type="ECO:0000256" key="4">
    <source>
        <dbReference type="ARBA" id="ARBA00022692"/>
    </source>
</evidence>
<keyword evidence="8 10" id="KW-0012">Acyltransferase</keyword>
<evidence type="ECO:0000256" key="12">
    <source>
        <dbReference type="SAM" id="MobiDB-lite"/>
    </source>
</evidence>
<dbReference type="PANTHER" id="PTHR10408">
    <property type="entry name" value="STEROL O-ACYLTRANSFERASE"/>
    <property type="match status" value="1"/>
</dbReference>
<feature type="transmembrane region" description="Helical" evidence="13">
    <location>
        <begin position="582"/>
        <end position="605"/>
    </location>
</feature>
<feature type="transmembrane region" description="Helical" evidence="13">
    <location>
        <begin position="115"/>
        <end position="136"/>
    </location>
</feature>
<feature type="transmembrane region" description="Helical" evidence="13">
    <location>
        <begin position="376"/>
        <end position="398"/>
    </location>
</feature>
<reference evidence="14" key="2">
    <citation type="journal article" date="2023" name="IMA Fungus">
        <title>Comparative genomic study of the Penicillium genus elucidates a diverse pangenome and 15 lateral gene transfer events.</title>
        <authorList>
            <person name="Petersen C."/>
            <person name="Sorensen T."/>
            <person name="Nielsen M.R."/>
            <person name="Sondergaard T.E."/>
            <person name="Sorensen J.L."/>
            <person name="Fitzpatrick D.A."/>
            <person name="Frisvad J.C."/>
            <person name="Nielsen K.L."/>
        </authorList>
    </citation>
    <scope>NUCLEOTIDE SEQUENCE</scope>
    <source>
        <strain evidence="14">IBT 35675</strain>
    </source>
</reference>
<dbReference type="Proteomes" id="UP001148299">
    <property type="component" value="Unassembled WGS sequence"/>
</dbReference>
<evidence type="ECO:0000256" key="8">
    <source>
        <dbReference type="ARBA" id="ARBA00023315"/>
    </source>
</evidence>
<comment type="similarity">
    <text evidence="2 10">Belongs to the membrane-bound acyltransferase family. Sterol o-acyltransferase subfamily.</text>
</comment>
<feature type="active site" evidence="11">
    <location>
        <position position="543"/>
    </location>
</feature>
<feature type="transmembrane region" description="Helical" evidence="13">
    <location>
        <begin position="529"/>
        <end position="551"/>
    </location>
</feature>
<evidence type="ECO:0000256" key="1">
    <source>
        <dbReference type="ARBA" id="ARBA00004477"/>
    </source>
</evidence>
<keyword evidence="15" id="KW-1185">Reference proteome</keyword>
<dbReference type="PIRSF" id="PIRSF000439">
    <property type="entry name" value="Oat_ACAT_DAG_ARE"/>
    <property type="match status" value="1"/>
</dbReference>
<dbReference type="InterPro" id="IPR014371">
    <property type="entry name" value="Oat_ACAT_DAG_ARE"/>
</dbReference>
<sequence length="606" mass="70404">MTSVQPSSRPVKLNDLDQVDHYLLTAEDAKLLQETLGHSLSQQKRSFRFQEHEIARKANTFKSLESESTQFHGFFVLFWLGVALMLLKVAANNWRIYGRIQGKNEIVRLMLDKDILVLGLTDLALCWSTVFCLLLQRGILKGYLRWDGLGWVIQNVCQTGHTLGLHMTDLRTLQIWQTFYLGAVTWWSYHRDWPWTHTVFIVLHCLTMLMKQHSYAAYNGYLSELYHKRNTLRKRLGQLNPNQAKAPEPGHNSSAHDWNADITDSKKSDVRQRSSSLQKFSESQETDQILSLIETIDKSVPLEPNQVSSFRELIEQEIEVLTEGLKGRCSQTNNHYPRNLTIRNFSDFISLPTLVYELEYARTKSINWLYVAEKTAATFGIIVVMIAVSQSWIYPVVVHTMQMKEEGLTVQQRLQEFPWVLSDLLFPFMMEYLLAFYVIWECVVSTPNNPPSHTSPHIQNHGHNTVSTNLTQLNALAEITMFADRNFYSDWWNSISWDQFARDWNRPVHNFLFRHVYHSSISAYRLSRVSASLITFLLSACVHELIMLCIFRRLRGYLLILQMSQLPLVALSRTRLMRGRRLLGNIFFWLGIFTAPSLLCSLYLII</sequence>
<proteinExistence type="inferred from homology"/>
<name>A0A9W9UYT3_PENBR</name>
<evidence type="ECO:0000256" key="13">
    <source>
        <dbReference type="SAM" id="Phobius"/>
    </source>
</evidence>
<dbReference type="GO" id="GO:0005789">
    <property type="term" value="C:endoplasmic reticulum membrane"/>
    <property type="evidence" value="ECO:0007669"/>
    <property type="project" value="UniProtKB-SubCell"/>
</dbReference>
<reference evidence="14" key="1">
    <citation type="submission" date="2022-12" db="EMBL/GenBank/DDBJ databases">
        <authorList>
            <person name="Petersen C."/>
        </authorList>
    </citation>
    <scope>NUCLEOTIDE SEQUENCE</scope>
    <source>
        <strain evidence="14">IBT 35675</strain>
    </source>
</reference>
<evidence type="ECO:0000256" key="10">
    <source>
        <dbReference type="PIRNR" id="PIRNR000439"/>
    </source>
</evidence>
<evidence type="ECO:0000256" key="2">
    <source>
        <dbReference type="ARBA" id="ARBA00009010"/>
    </source>
</evidence>
<dbReference type="GO" id="GO:0008204">
    <property type="term" value="P:ergosterol metabolic process"/>
    <property type="evidence" value="ECO:0007669"/>
    <property type="project" value="TreeGrafter"/>
</dbReference>
<dbReference type="PANTHER" id="PTHR10408:SF23">
    <property type="entry name" value="STEROL O-ACYLTRANSFERASE 1-RELATED"/>
    <property type="match status" value="1"/>
</dbReference>
<keyword evidence="7 10" id="KW-0472">Membrane</keyword>
<dbReference type="Pfam" id="PF03062">
    <property type="entry name" value="MBOAT"/>
    <property type="match status" value="1"/>
</dbReference>
<evidence type="ECO:0000256" key="5">
    <source>
        <dbReference type="ARBA" id="ARBA00022824"/>
    </source>
</evidence>
<comment type="caution">
    <text evidence="14">The sequence shown here is derived from an EMBL/GenBank/DDBJ whole genome shotgun (WGS) entry which is preliminary data.</text>
</comment>
<dbReference type="AlphaFoldDB" id="A0A9W9UYT3"/>
<dbReference type="GO" id="GO:0034737">
    <property type="term" value="F:ergosterol O-acyltransferase activity"/>
    <property type="evidence" value="ECO:0007669"/>
    <property type="project" value="TreeGrafter"/>
</dbReference>
<keyword evidence="6 13" id="KW-1133">Transmembrane helix</keyword>
<dbReference type="EMBL" id="JAPZBR010000002">
    <property type="protein sequence ID" value="KAJ5362457.1"/>
    <property type="molecule type" value="Genomic_DNA"/>
</dbReference>
<protein>
    <recommendedName>
        <fullName evidence="10">O-acyltransferase</fullName>
    </recommendedName>
</protein>
<evidence type="ECO:0000256" key="3">
    <source>
        <dbReference type="ARBA" id="ARBA00022679"/>
    </source>
</evidence>